<evidence type="ECO:0000313" key="5">
    <source>
        <dbReference type="EMBL" id="QAX93268.1"/>
    </source>
</evidence>
<accession>A0A411AYV3</accession>
<dbReference type="InterPro" id="IPR010090">
    <property type="entry name" value="Phage_tape_meas"/>
</dbReference>
<evidence type="ECO:0000313" key="6">
    <source>
        <dbReference type="Proteomes" id="UP000289278"/>
    </source>
</evidence>
<protein>
    <submittedName>
        <fullName evidence="5">Tape measure protein</fullName>
    </submittedName>
</protein>
<dbReference type="PANTHER" id="PTHR37813">
    <property type="entry name" value="FELS-2 PROPHAGE PROTEIN"/>
    <property type="match status" value="1"/>
</dbReference>
<dbReference type="KEGG" id="vg:55011257"/>
<feature type="domain" description="Phage tail tape measure protein" evidence="4">
    <location>
        <begin position="77"/>
        <end position="290"/>
    </location>
</feature>
<name>A0A411AYV3_9CAUD</name>
<dbReference type="EMBL" id="MK450421">
    <property type="protein sequence ID" value="QAX93268.1"/>
    <property type="molecule type" value="Genomic_DNA"/>
</dbReference>
<keyword evidence="3" id="KW-0472">Membrane</keyword>
<keyword evidence="1" id="KW-1245">Viral tail assembly</keyword>
<gene>
    <name evidence="5" type="primary">12</name>
    <name evidence="5" type="ORF">SEA_VASH_12</name>
</gene>
<feature type="transmembrane region" description="Helical" evidence="3">
    <location>
        <begin position="385"/>
        <end position="405"/>
    </location>
</feature>
<dbReference type="GO" id="GO:0098003">
    <property type="term" value="P:viral tail assembly"/>
    <property type="evidence" value="ECO:0007669"/>
    <property type="project" value="UniProtKB-KW"/>
</dbReference>
<dbReference type="Pfam" id="PF10145">
    <property type="entry name" value="PhageMin_Tail"/>
    <property type="match status" value="1"/>
</dbReference>
<evidence type="ECO:0000256" key="3">
    <source>
        <dbReference type="SAM" id="Phobius"/>
    </source>
</evidence>
<keyword evidence="3" id="KW-1133">Transmembrane helix</keyword>
<evidence type="ECO:0000256" key="1">
    <source>
        <dbReference type="ARBA" id="ARBA00022465"/>
    </source>
</evidence>
<organism evidence="5 6">
    <name type="scientific">Streptomyces phage Vash</name>
    <dbReference type="NCBI Taxonomy" id="2510568"/>
    <lineage>
        <taxon>Viruses</taxon>
        <taxon>Duplodnaviria</taxon>
        <taxon>Heunggongvirae</taxon>
        <taxon>Uroviricota</taxon>
        <taxon>Caudoviricetes</taxon>
        <taxon>Colingsworthviridae</taxon>
        <taxon>Vashvirus</taxon>
        <taxon>Vashvirus vash</taxon>
    </lineage>
</organism>
<proteinExistence type="predicted"/>
<feature type="transmembrane region" description="Helical" evidence="3">
    <location>
        <begin position="440"/>
        <end position="464"/>
    </location>
</feature>
<keyword evidence="3" id="KW-0812">Transmembrane</keyword>
<feature type="transmembrane region" description="Helical" evidence="3">
    <location>
        <begin position="476"/>
        <end position="504"/>
    </location>
</feature>
<keyword evidence="2" id="KW-1188">Viral release from host cell</keyword>
<evidence type="ECO:0000259" key="4">
    <source>
        <dbReference type="Pfam" id="PF10145"/>
    </source>
</evidence>
<dbReference type="PANTHER" id="PTHR37813:SF1">
    <property type="entry name" value="FELS-2 PROPHAGE PROTEIN"/>
    <property type="match status" value="1"/>
</dbReference>
<sequence>MAKPIQITIMGDAEQLSQTLDEASDEISAFGEHAKGLALAAGGAIAIGVGAGLAEAMEREAGSDLLAAQLGASPAEAKKLGEAAGAVYSAGYGESVADANEALKSLWQQGLVPAGATADEMAKISEQAMDVSNVLGDEVGPTANAVGVMLKTGMAKNATEAFDILVAGTQNGANKAEDLLDTFNEYSVQFKGIGLDGKTAMGLLSQGLQGGARDADLVADSLKEFGLIVRAGGDTVNQAYAKMGLSGKEMTKAIAEGGPAAKDALDKTLDGLRGIKDPAERSALAVQLFGTQAEDMQDALLKLDPSSAVDSLGKVDGAAKHAGDTMHDNAANKLKVFTRSLQTGLVDFLGGTVLPVAEQFADKMGAIGSAVQTAAQFVAQHSTTFGIIAGVITTLILPALIQWLIQQGITAAGVVTGWVTTAAASVTSAATQVASSWSTIGGWIAAAARAVVSGAVIVGQWVLMGAQSLIQAARMAAAWLIAMGPIALLIAAIVGLVVIIIANWDTIWEYTKKVFQWLWDWVKKIFGWLKDLFLNFTGPGLLIKHWDKIWTATKNTFNNVKNFAKDALNAVVQFVTGLPGRILSAGSKLLSAGKSIGGYVIDGIKNGLSKLGGFASSLASAVGRAAKGAINGVIDLLNWAIPNKLGWGKLSIDLPDNPIPKIRAMGGPASGWTRVGERGPEWVNLPNGSTVTPNHAAGPGTGGVTVNVQTNADPFAIGREVAWALRTTPA</sequence>
<dbReference type="GeneID" id="55011257"/>
<keyword evidence="6" id="KW-1185">Reference proteome</keyword>
<dbReference type="RefSeq" id="YP_009819837.1">
    <property type="nucleotide sequence ID" value="NC_048154.1"/>
</dbReference>
<feature type="transmembrane region" description="Helical" evidence="3">
    <location>
        <begin position="412"/>
        <end position="434"/>
    </location>
</feature>
<dbReference type="Proteomes" id="UP000289278">
    <property type="component" value="Segment"/>
</dbReference>
<reference evidence="5 6" key="1">
    <citation type="submission" date="2019-01" db="EMBL/GenBank/DDBJ databases">
        <authorList>
            <person name="Terrell S.O."/>
            <person name="Kelly J.L."/>
            <person name="Nayek S."/>
            <person name="Klug H.M."/>
            <person name="Layton S.R."/>
            <person name="Kim T."/>
            <person name="Hughes L.E."/>
            <person name="Garlena R.A."/>
            <person name="Russell D.A."/>
            <person name="Pope W.H."/>
            <person name="Jacobs-Sera D."/>
            <person name="Hatfull G.F."/>
        </authorList>
    </citation>
    <scope>NUCLEOTIDE SEQUENCE [LARGE SCALE GENOMIC DNA]</scope>
</reference>
<evidence type="ECO:0000256" key="2">
    <source>
        <dbReference type="ARBA" id="ARBA00022612"/>
    </source>
</evidence>